<organism evidence="3 4">
    <name type="scientific">Hericium alpestre</name>
    <dbReference type="NCBI Taxonomy" id="135208"/>
    <lineage>
        <taxon>Eukaryota</taxon>
        <taxon>Fungi</taxon>
        <taxon>Dikarya</taxon>
        <taxon>Basidiomycota</taxon>
        <taxon>Agaricomycotina</taxon>
        <taxon>Agaricomycetes</taxon>
        <taxon>Russulales</taxon>
        <taxon>Hericiaceae</taxon>
        <taxon>Hericium</taxon>
    </lineage>
</organism>
<dbReference type="OrthoDB" id="3357408at2759"/>
<feature type="transmembrane region" description="Helical" evidence="2">
    <location>
        <begin position="44"/>
        <end position="61"/>
    </location>
</feature>
<evidence type="ECO:0000313" key="3">
    <source>
        <dbReference type="EMBL" id="TFY78484.1"/>
    </source>
</evidence>
<evidence type="ECO:0000256" key="1">
    <source>
        <dbReference type="SAM" id="MobiDB-lite"/>
    </source>
</evidence>
<accession>A0A4Y9ZWC2</accession>
<proteinExistence type="predicted"/>
<feature type="transmembrane region" description="Helical" evidence="2">
    <location>
        <begin position="137"/>
        <end position="158"/>
    </location>
</feature>
<name>A0A4Y9ZWC2_9AGAM</name>
<gene>
    <name evidence="3" type="ORF">EWM64_g5527</name>
</gene>
<keyword evidence="2" id="KW-1133">Transmembrane helix</keyword>
<dbReference type="STRING" id="135208.A0A4Y9ZWC2"/>
<feature type="transmembrane region" description="Helical" evidence="2">
    <location>
        <begin position="231"/>
        <end position="255"/>
    </location>
</feature>
<reference evidence="3 4" key="1">
    <citation type="submission" date="2019-02" db="EMBL/GenBank/DDBJ databases">
        <title>Genome sequencing of the rare red list fungi Hericium alpestre (H. flagellum).</title>
        <authorList>
            <person name="Buettner E."/>
            <person name="Kellner H."/>
        </authorList>
    </citation>
    <scope>NUCLEOTIDE SEQUENCE [LARGE SCALE GENOMIC DNA]</scope>
    <source>
        <strain evidence="3 4">DSM 108284</strain>
    </source>
</reference>
<keyword evidence="2" id="KW-0812">Transmembrane</keyword>
<feature type="transmembrane region" description="Helical" evidence="2">
    <location>
        <begin position="103"/>
        <end position="125"/>
    </location>
</feature>
<comment type="caution">
    <text evidence="3">The sequence shown here is derived from an EMBL/GenBank/DDBJ whole genome shotgun (WGS) entry which is preliminary data.</text>
</comment>
<sequence length="344" mass="37834">MCGETQYKIVLSAVWVEALLYGLYMVFFSASIYILVWHRPNKRNLIISVALFVFTTADVFLDYSLTMVTPNTLSASYVEGGALVPCPDADLTAWTGERNIYDLLSLLIDVMYTINFVLADGLLISRCVTIWSTTRSIVIPLGLLLVGTTACNLASIYYDSVLYIAGKSPHASQSTVLRIAAINNRFLEVGDILSLATNVITTSLIVFKIWRMTREIERAMGRRAGVRYRAAMAMLIESGALFSASLVTSLASAYASVNFDIAEVFVAMLMGIAPTLIIVRVGLGKGFETVQDSMRESFTGHASAPGRELEVSRIRFQAMQSTASDDARGRTKSSKPSVKRDPWR</sequence>
<keyword evidence="4" id="KW-1185">Reference proteome</keyword>
<feature type="transmembrane region" description="Helical" evidence="2">
    <location>
        <begin position="261"/>
        <end position="283"/>
    </location>
</feature>
<evidence type="ECO:0008006" key="5">
    <source>
        <dbReference type="Google" id="ProtNLM"/>
    </source>
</evidence>
<feature type="region of interest" description="Disordered" evidence="1">
    <location>
        <begin position="320"/>
        <end position="344"/>
    </location>
</feature>
<keyword evidence="2" id="KW-0472">Membrane</keyword>
<evidence type="ECO:0000313" key="4">
    <source>
        <dbReference type="Proteomes" id="UP000298061"/>
    </source>
</evidence>
<evidence type="ECO:0000256" key="2">
    <source>
        <dbReference type="SAM" id="Phobius"/>
    </source>
</evidence>
<feature type="transmembrane region" description="Helical" evidence="2">
    <location>
        <begin position="192"/>
        <end position="210"/>
    </location>
</feature>
<feature type="transmembrane region" description="Helical" evidence="2">
    <location>
        <begin position="18"/>
        <end position="37"/>
    </location>
</feature>
<dbReference type="AlphaFoldDB" id="A0A4Y9ZWC2"/>
<dbReference type="Proteomes" id="UP000298061">
    <property type="component" value="Unassembled WGS sequence"/>
</dbReference>
<dbReference type="EMBL" id="SFCI01000672">
    <property type="protein sequence ID" value="TFY78484.1"/>
    <property type="molecule type" value="Genomic_DNA"/>
</dbReference>
<protein>
    <recommendedName>
        <fullName evidence="5">G-protein coupled receptors family 1 profile domain-containing protein</fullName>
    </recommendedName>
</protein>